<dbReference type="EnsemblPlants" id="Solyc03g013500.1.1">
    <property type="protein sequence ID" value="Solyc03g013500.1.1"/>
    <property type="gene ID" value="Solyc03g013500.1"/>
</dbReference>
<evidence type="ECO:0000256" key="16">
    <source>
        <dbReference type="ARBA" id="ARBA00023004"/>
    </source>
</evidence>
<name>K4BES1_SOLLC</name>
<keyword evidence="16" id="KW-0408">Iron</keyword>
<keyword evidence="12" id="KW-1133">Transmembrane helix</keyword>
<evidence type="ECO:0000256" key="15">
    <source>
        <dbReference type="ARBA" id="ARBA00023002"/>
    </source>
</evidence>
<keyword evidence="13" id="KW-0007">Acetylation</keyword>
<evidence type="ECO:0000256" key="2">
    <source>
        <dbReference type="ARBA" id="ARBA00008204"/>
    </source>
</evidence>
<keyword evidence="18" id="KW-0604">Photosystem II</keyword>
<dbReference type="HOGENOM" id="CLU_2531813_0_0_1"/>
<keyword evidence="9" id="KW-0479">Metal-binding</keyword>
<organism evidence="19">
    <name type="scientific">Solanum lycopersicum</name>
    <name type="common">Tomato</name>
    <name type="synonym">Lycopersicon esculentum</name>
    <dbReference type="NCBI Taxonomy" id="4081"/>
    <lineage>
        <taxon>Eukaryota</taxon>
        <taxon>Viridiplantae</taxon>
        <taxon>Streptophyta</taxon>
        <taxon>Embryophyta</taxon>
        <taxon>Tracheophyta</taxon>
        <taxon>Spermatophyta</taxon>
        <taxon>Magnoliopsida</taxon>
        <taxon>eudicotyledons</taxon>
        <taxon>Gunneridae</taxon>
        <taxon>Pentapetalae</taxon>
        <taxon>asterids</taxon>
        <taxon>lamiids</taxon>
        <taxon>Solanales</taxon>
        <taxon>Solanaceae</taxon>
        <taxon>Solanoideae</taxon>
        <taxon>Solaneae</taxon>
        <taxon>Solanum</taxon>
        <taxon>Solanum subgen. Lycopersicon</taxon>
    </lineage>
</organism>
<dbReference type="GO" id="GO:0016168">
    <property type="term" value="F:chlorophyll binding"/>
    <property type="evidence" value="ECO:0007669"/>
    <property type="project" value="UniProtKB-KW"/>
</dbReference>
<dbReference type="Proteomes" id="UP000004994">
    <property type="component" value="Chromosome 3"/>
</dbReference>
<evidence type="ECO:0000313" key="20">
    <source>
        <dbReference type="Proteomes" id="UP000004994"/>
    </source>
</evidence>
<dbReference type="InterPro" id="IPR000484">
    <property type="entry name" value="Photo_RC_L/M"/>
</dbReference>
<evidence type="ECO:0000256" key="12">
    <source>
        <dbReference type="ARBA" id="ARBA00022989"/>
    </source>
</evidence>
<protein>
    <submittedName>
        <fullName evidence="19">Uncharacterized protein</fullName>
    </submittedName>
</protein>
<evidence type="ECO:0000256" key="5">
    <source>
        <dbReference type="ARBA" id="ARBA00022531"/>
    </source>
</evidence>
<keyword evidence="5" id="KW-0602">Photosynthesis</keyword>
<evidence type="ECO:0000256" key="6">
    <source>
        <dbReference type="ARBA" id="ARBA00022553"/>
    </source>
</evidence>
<evidence type="ECO:0000256" key="13">
    <source>
        <dbReference type="ARBA" id="ARBA00022990"/>
    </source>
</evidence>
<comment type="similarity">
    <text evidence="2">Belongs to the reaction center PufL/M/PsbA/D family.</text>
</comment>
<dbReference type="InterPro" id="IPR036854">
    <property type="entry name" value="Photo_II_D1/D2_sf"/>
</dbReference>
<evidence type="ECO:0000256" key="3">
    <source>
        <dbReference type="ARBA" id="ARBA00022448"/>
    </source>
</evidence>
<comment type="subcellular location">
    <subcellularLocation>
        <location evidence="1">Plastid membrane</location>
        <topology evidence="1">Multi-pass membrane protein</topology>
    </subcellularLocation>
</comment>
<dbReference type="PANTHER" id="PTHR33149:SF12">
    <property type="entry name" value="PHOTOSYSTEM II D2 PROTEIN"/>
    <property type="match status" value="1"/>
</dbReference>
<keyword evidence="17" id="KW-0472">Membrane</keyword>
<keyword evidence="20" id="KW-1185">Reference proteome</keyword>
<evidence type="ECO:0000256" key="4">
    <source>
        <dbReference type="ARBA" id="ARBA00022494"/>
    </source>
</evidence>
<dbReference type="GO" id="GO:0042170">
    <property type="term" value="C:plastid membrane"/>
    <property type="evidence" value="ECO:0007669"/>
    <property type="project" value="UniProtKB-SubCell"/>
</dbReference>
<keyword evidence="4" id="KW-0148">Chlorophyll</keyword>
<dbReference type="InterPro" id="IPR055266">
    <property type="entry name" value="D1/D2"/>
</dbReference>
<keyword evidence="14" id="KW-0157">Chromophore</keyword>
<evidence type="ECO:0000256" key="18">
    <source>
        <dbReference type="ARBA" id="ARBA00023276"/>
    </source>
</evidence>
<dbReference type="GO" id="GO:0046872">
    <property type="term" value="F:metal ion binding"/>
    <property type="evidence" value="ECO:0007669"/>
    <property type="project" value="UniProtKB-KW"/>
</dbReference>
<dbReference type="Gene3D" id="1.20.85.10">
    <property type="entry name" value="Photosystem II protein D1-like"/>
    <property type="match status" value="1"/>
</dbReference>
<evidence type="ECO:0000256" key="7">
    <source>
        <dbReference type="ARBA" id="ARBA00022640"/>
    </source>
</evidence>
<keyword evidence="8" id="KW-0812">Transmembrane</keyword>
<reference evidence="19" key="2">
    <citation type="submission" date="2015-06" db="UniProtKB">
        <authorList>
            <consortium name="EnsemblPlants"/>
        </authorList>
    </citation>
    <scope>IDENTIFICATION</scope>
    <source>
        <strain evidence="19">cv. Heinz 1706</strain>
    </source>
</reference>
<keyword evidence="10" id="KW-0460">Magnesium</keyword>
<proteinExistence type="inferred from homology"/>
<evidence type="ECO:0000256" key="11">
    <source>
        <dbReference type="ARBA" id="ARBA00022982"/>
    </source>
</evidence>
<evidence type="ECO:0000256" key="9">
    <source>
        <dbReference type="ARBA" id="ARBA00022723"/>
    </source>
</evidence>
<keyword evidence="15" id="KW-0560">Oxidoreductase</keyword>
<sequence>MEITDMLCRRASLLMSRFAQLGTSNFMILFLAEYDILMHPFHIIGLACVKGSSLLSVMHASLVTSSFIRESIENEFDNEGYRFG</sequence>
<dbReference type="PANTHER" id="PTHR33149">
    <property type="entry name" value="PHOTOSYSTEM II PROTEIN D1"/>
    <property type="match status" value="1"/>
</dbReference>
<keyword evidence="11" id="KW-0249">Electron transport</keyword>
<reference evidence="19" key="1">
    <citation type="journal article" date="2012" name="Nature">
        <title>The tomato genome sequence provides insights into fleshy fruit evolution.</title>
        <authorList>
            <consortium name="Tomato Genome Consortium"/>
        </authorList>
    </citation>
    <scope>NUCLEOTIDE SEQUENCE [LARGE SCALE GENOMIC DNA]</scope>
    <source>
        <strain evidence="19">cv. Heinz 1706</strain>
    </source>
</reference>
<evidence type="ECO:0000313" key="19">
    <source>
        <dbReference type="EnsemblPlants" id="Solyc03g013500.1.1"/>
    </source>
</evidence>
<evidence type="ECO:0000256" key="14">
    <source>
        <dbReference type="ARBA" id="ARBA00022991"/>
    </source>
</evidence>
<keyword evidence="3" id="KW-0813">Transport</keyword>
<dbReference type="InParanoid" id="K4BES1"/>
<dbReference type="Gramene" id="Solyc03g013500.1.1">
    <property type="protein sequence ID" value="Solyc03g013500.1.1"/>
    <property type="gene ID" value="Solyc03g013500.1"/>
</dbReference>
<evidence type="ECO:0000256" key="10">
    <source>
        <dbReference type="ARBA" id="ARBA00022842"/>
    </source>
</evidence>
<keyword evidence="6" id="KW-0597">Phosphoprotein</keyword>
<keyword evidence="7" id="KW-0934">Plastid</keyword>
<dbReference type="SUPFAM" id="SSF81483">
    <property type="entry name" value="Bacterial photosystem II reaction centre, L and M subunits"/>
    <property type="match status" value="1"/>
</dbReference>
<dbReference type="Pfam" id="PF00124">
    <property type="entry name" value="Photo_RC"/>
    <property type="match status" value="1"/>
</dbReference>
<dbReference type="PhylomeDB" id="K4BES1"/>
<dbReference type="GO" id="GO:0009523">
    <property type="term" value="C:photosystem II"/>
    <property type="evidence" value="ECO:0007669"/>
    <property type="project" value="UniProtKB-KW"/>
</dbReference>
<evidence type="ECO:0000256" key="8">
    <source>
        <dbReference type="ARBA" id="ARBA00022692"/>
    </source>
</evidence>
<dbReference type="STRING" id="4081.K4BES1"/>
<dbReference type="GO" id="GO:0009772">
    <property type="term" value="P:photosynthetic electron transport in photosystem II"/>
    <property type="evidence" value="ECO:0007669"/>
    <property type="project" value="InterPro"/>
</dbReference>
<evidence type="ECO:0000256" key="17">
    <source>
        <dbReference type="ARBA" id="ARBA00023136"/>
    </source>
</evidence>
<dbReference type="PaxDb" id="4081-Solyc03g013500.1.1"/>
<evidence type="ECO:0000256" key="1">
    <source>
        <dbReference type="ARBA" id="ARBA00004446"/>
    </source>
</evidence>
<dbReference type="AlphaFoldDB" id="K4BES1"/>
<accession>K4BES1</accession>
<dbReference type="GO" id="GO:0016491">
    <property type="term" value="F:oxidoreductase activity"/>
    <property type="evidence" value="ECO:0007669"/>
    <property type="project" value="UniProtKB-KW"/>
</dbReference>